<dbReference type="PANTHER" id="PTHR35560">
    <property type="entry name" value="BLL0132 PROTEIN"/>
    <property type="match status" value="1"/>
</dbReference>
<dbReference type="InterPro" id="IPR029058">
    <property type="entry name" value="AB_hydrolase_fold"/>
</dbReference>
<protein>
    <submittedName>
        <fullName evidence="3">Aste57867_24104 protein</fullName>
    </submittedName>
</protein>
<keyword evidence="1" id="KW-0732">Signal</keyword>
<evidence type="ECO:0000313" key="4">
    <source>
        <dbReference type="Proteomes" id="UP000332933"/>
    </source>
</evidence>
<keyword evidence="4" id="KW-1185">Reference proteome</keyword>
<name>A0A485LR48_9STRA</name>
<proteinExistence type="predicted"/>
<sequence>MKSPAIIVAALVASASAFAPPTTWQTFPLPLVPANLTFNLDYLSALPTGASAKAITKANICIHGLSRDVGNCFAFDKDILDRSTSVILAPVFPSSNAACKSVSPDKTASSTSGLWTTCDGYANGNQPSNLPKGLNTAASIGDSFSMLDTFVSSLQTTYPSLKQINVVGFGLGAQFAQRYGALTQIYDTVVKQNVTLNFIVSSADTWLYTQESLPVASAWSKGLSAAASDFQRPSPRDVYQANCVDQWNAFPYGMTNVGSDYMANRGGKWGGYASTQVVKMTYVFNGDDNFQTGDDTSCASAFQGPKSDRVARQQLYVQFLNTVFKPVSPVTTVTVPGCPHDANCFYIEASRVLALRQLLF</sequence>
<dbReference type="Gene3D" id="3.40.50.1820">
    <property type="entry name" value="alpha/beta hydrolase"/>
    <property type="match status" value="1"/>
</dbReference>
<evidence type="ECO:0000256" key="1">
    <source>
        <dbReference type="SAM" id="SignalP"/>
    </source>
</evidence>
<evidence type="ECO:0000313" key="3">
    <source>
        <dbReference type="EMBL" id="VFU00746.1"/>
    </source>
</evidence>
<dbReference type="PANTHER" id="PTHR35560:SF3">
    <property type="entry name" value="PEPTIDASE S9 PROLYL OLIGOPEPTIDASE CATALYTIC DOMAIN-CONTAINING PROTEIN"/>
    <property type="match status" value="1"/>
</dbReference>
<reference evidence="2" key="2">
    <citation type="submission" date="2019-06" db="EMBL/GenBank/DDBJ databases">
        <title>Genomics analysis of Aphanomyces spp. identifies a new class of oomycete effector associated with host adaptation.</title>
        <authorList>
            <person name="Gaulin E."/>
        </authorList>
    </citation>
    <scope>NUCLEOTIDE SEQUENCE</scope>
    <source>
        <strain evidence="2">CBS 578.67</strain>
    </source>
</reference>
<accession>A0A485LR48</accession>
<dbReference type="EMBL" id="VJMH01007354">
    <property type="protein sequence ID" value="KAF0683878.1"/>
    <property type="molecule type" value="Genomic_DNA"/>
</dbReference>
<gene>
    <name evidence="3" type="primary">Aste57867_24104</name>
    <name evidence="2" type="ORF">As57867_024031</name>
    <name evidence="3" type="ORF">ASTE57867_24104</name>
</gene>
<evidence type="ECO:0000313" key="2">
    <source>
        <dbReference type="EMBL" id="KAF0683878.1"/>
    </source>
</evidence>
<reference evidence="3 4" key="1">
    <citation type="submission" date="2019-03" db="EMBL/GenBank/DDBJ databases">
        <authorList>
            <person name="Gaulin E."/>
            <person name="Dumas B."/>
        </authorList>
    </citation>
    <scope>NUCLEOTIDE SEQUENCE [LARGE SCALE GENOMIC DNA]</scope>
    <source>
        <strain evidence="3">CBS 568.67</strain>
    </source>
</reference>
<dbReference type="OrthoDB" id="2112292at2759"/>
<dbReference type="EMBL" id="CAADRA010007380">
    <property type="protein sequence ID" value="VFU00746.1"/>
    <property type="molecule type" value="Genomic_DNA"/>
</dbReference>
<dbReference type="AlphaFoldDB" id="A0A485LR48"/>
<dbReference type="Proteomes" id="UP000332933">
    <property type="component" value="Unassembled WGS sequence"/>
</dbReference>
<feature type="signal peptide" evidence="1">
    <location>
        <begin position="1"/>
        <end position="17"/>
    </location>
</feature>
<organism evidence="3 4">
    <name type="scientific">Aphanomyces stellatus</name>
    <dbReference type="NCBI Taxonomy" id="120398"/>
    <lineage>
        <taxon>Eukaryota</taxon>
        <taxon>Sar</taxon>
        <taxon>Stramenopiles</taxon>
        <taxon>Oomycota</taxon>
        <taxon>Saprolegniomycetes</taxon>
        <taxon>Saprolegniales</taxon>
        <taxon>Verrucalvaceae</taxon>
        <taxon>Aphanomyces</taxon>
    </lineage>
</organism>
<feature type="chain" id="PRO_5036355671" evidence="1">
    <location>
        <begin position="18"/>
        <end position="360"/>
    </location>
</feature>